<feature type="region of interest" description="Disordered" evidence="2">
    <location>
        <begin position="215"/>
        <end position="234"/>
    </location>
</feature>
<proteinExistence type="predicted"/>
<organism evidence="4 5">
    <name type="scientific">Phyllosticta capitalensis</name>
    <dbReference type="NCBI Taxonomy" id="121624"/>
    <lineage>
        <taxon>Eukaryota</taxon>
        <taxon>Fungi</taxon>
        <taxon>Dikarya</taxon>
        <taxon>Ascomycota</taxon>
        <taxon>Pezizomycotina</taxon>
        <taxon>Dothideomycetes</taxon>
        <taxon>Dothideomycetes incertae sedis</taxon>
        <taxon>Botryosphaeriales</taxon>
        <taxon>Phyllostictaceae</taxon>
        <taxon>Phyllosticta</taxon>
    </lineage>
</organism>
<gene>
    <name evidence="4" type="ORF">HDK90DRAFT_465837</name>
</gene>
<dbReference type="Proteomes" id="UP001492380">
    <property type="component" value="Unassembled WGS sequence"/>
</dbReference>
<evidence type="ECO:0000259" key="3">
    <source>
        <dbReference type="PROSITE" id="PS50157"/>
    </source>
</evidence>
<feature type="domain" description="C2H2-type" evidence="3">
    <location>
        <begin position="137"/>
        <end position="161"/>
    </location>
</feature>
<reference evidence="4 5" key="1">
    <citation type="submission" date="2024-04" db="EMBL/GenBank/DDBJ databases">
        <title>Phyllosticta paracitricarpa is synonymous to the EU quarantine fungus P. citricarpa based on phylogenomic analyses.</title>
        <authorList>
            <consortium name="Lawrence Berkeley National Laboratory"/>
            <person name="Van Ingen-Buijs V.A."/>
            <person name="Van Westerhoven A.C."/>
            <person name="Haridas S."/>
            <person name="Skiadas P."/>
            <person name="Martin F."/>
            <person name="Groenewald J.Z."/>
            <person name="Crous P.W."/>
            <person name="Seidl M.F."/>
        </authorList>
    </citation>
    <scope>NUCLEOTIDE SEQUENCE [LARGE SCALE GENOMIC DNA]</scope>
    <source>
        <strain evidence="4 5">CBS 123374</strain>
    </source>
</reference>
<name>A0ABR1YQB5_9PEZI</name>
<evidence type="ECO:0000313" key="4">
    <source>
        <dbReference type="EMBL" id="KAK8235486.1"/>
    </source>
</evidence>
<accession>A0ABR1YQB5</accession>
<feature type="compositionally biased region" description="Polar residues" evidence="2">
    <location>
        <begin position="80"/>
        <end position="108"/>
    </location>
</feature>
<dbReference type="SUPFAM" id="SSF57667">
    <property type="entry name" value="beta-beta-alpha zinc fingers"/>
    <property type="match status" value="1"/>
</dbReference>
<dbReference type="Gene3D" id="3.30.160.60">
    <property type="entry name" value="Classic Zinc Finger"/>
    <property type="match status" value="2"/>
</dbReference>
<feature type="domain" description="C2H2-type" evidence="3">
    <location>
        <begin position="168"/>
        <end position="196"/>
    </location>
</feature>
<dbReference type="SMART" id="SM00355">
    <property type="entry name" value="ZnF_C2H2"/>
    <property type="match status" value="2"/>
</dbReference>
<keyword evidence="1" id="KW-0863">Zinc-finger</keyword>
<protein>
    <recommendedName>
        <fullName evidence="3">C2H2-type domain-containing protein</fullName>
    </recommendedName>
</protein>
<keyword evidence="5" id="KW-1185">Reference proteome</keyword>
<dbReference type="InterPro" id="IPR013087">
    <property type="entry name" value="Znf_C2H2_type"/>
</dbReference>
<sequence>MSTPIHDDNPTVDPKLLHRRESVLQQNFRPLETHIPTTQATNFPVIHIQKATDTTVNQPLKEPLASLLPTEVATADKNHTINTPRSGAQIDRASSTEQLTTNSDVIQQSESPPAFTPAAEPPATHSHGDNTSDQMPFSCDVCGQKFKLKSSKTRHERNFHATGGSTRFGCPVCGKKYSRNDGLLAHARKDHGVELPHISRMTHSHTAAVTLSVSVEHDRNEPNRLRPEKNDHQV</sequence>
<keyword evidence="1" id="KW-0479">Metal-binding</keyword>
<dbReference type="Pfam" id="PF00096">
    <property type="entry name" value="zf-C2H2"/>
    <property type="match status" value="1"/>
</dbReference>
<dbReference type="PROSITE" id="PS50157">
    <property type="entry name" value="ZINC_FINGER_C2H2_2"/>
    <property type="match status" value="2"/>
</dbReference>
<comment type="caution">
    <text evidence="4">The sequence shown here is derived from an EMBL/GenBank/DDBJ whole genome shotgun (WGS) entry which is preliminary data.</text>
</comment>
<feature type="region of interest" description="Disordered" evidence="2">
    <location>
        <begin position="77"/>
        <end position="133"/>
    </location>
</feature>
<dbReference type="PROSITE" id="PS00028">
    <property type="entry name" value="ZINC_FINGER_C2H2_1"/>
    <property type="match status" value="2"/>
</dbReference>
<dbReference type="InterPro" id="IPR036236">
    <property type="entry name" value="Znf_C2H2_sf"/>
</dbReference>
<evidence type="ECO:0000313" key="5">
    <source>
        <dbReference type="Proteomes" id="UP001492380"/>
    </source>
</evidence>
<evidence type="ECO:0000256" key="1">
    <source>
        <dbReference type="PROSITE-ProRule" id="PRU00042"/>
    </source>
</evidence>
<feature type="compositionally biased region" description="Low complexity" evidence="2">
    <location>
        <begin position="109"/>
        <end position="124"/>
    </location>
</feature>
<keyword evidence="1" id="KW-0862">Zinc</keyword>
<evidence type="ECO:0000256" key="2">
    <source>
        <dbReference type="SAM" id="MobiDB-lite"/>
    </source>
</evidence>
<dbReference type="EMBL" id="JBBWRZ010000005">
    <property type="protein sequence ID" value="KAK8235486.1"/>
    <property type="molecule type" value="Genomic_DNA"/>
</dbReference>